<evidence type="ECO:0000313" key="3">
    <source>
        <dbReference type="Proteomes" id="UP000243127"/>
    </source>
</evidence>
<name>A9BKG4_HEMAN</name>
<accession>A9BKG4</accession>
<dbReference type="AlphaFoldDB" id="A9BKG4"/>
<dbReference type="InterPro" id="IPR039748">
    <property type="entry name" value="RPC3"/>
</dbReference>
<keyword evidence="1" id="KW-0240">DNA-directed RNA polymerase</keyword>
<keyword evidence="1" id="KW-0804">Transcription</keyword>
<comment type="subunit">
    <text evidence="1">Component of the RNA polymerase III (Pol III) complex consisting of 17 subunits.</text>
</comment>
<dbReference type="GO" id="GO:0003697">
    <property type="term" value="F:single-stranded DNA binding"/>
    <property type="evidence" value="ECO:0007669"/>
    <property type="project" value="UniProtKB-UniRule"/>
</dbReference>
<dbReference type="InterPro" id="IPR036388">
    <property type="entry name" value="WH-like_DNA-bd_sf"/>
</dbReference>
<dbReference type="EMBL" id="CP000881">
    <property type="protein sequence ID" value="ABW97997.1"/>
    <property type="molecule type" value="Genomic_DNA"/>
</dbReference>
<protein>
    <recommendedName>
        <fullName evidence="1">DNA-directed RNA polymerase III subunit RPC3</fullName>
        <shortName evidence="1">RNA polymerase III subunit C3</shortName>
    </recommendedName>
</protein>
<evidence type="ECO:0000313" key="2">
    <source>
        <dbReference type="EMBL" id="ABW97997.1"/>
    </source>
</evidence>
<dbReference type="GO" id="GO:0005666">
    <property type="term" value="C:RNA polymerase III complex"/>
    <property type="evidence" value="ECO:0007669"/>
    <property type="project" value="UniProtKB-UniRule"/>
</dbReference>
<sequence>MFSDLLADFGVEKIRKDFGDFAATIFNIIINCGGCFLEDLNFLIPKIDYAIIRFSILILFRHNIIFLTPIFDKKLESIQKKIKIKILPRLHECIYRIRYPRFISLMEHEYGLTGRKITELFYEKGQVFLENNFFNLFSKKEEKFKIENILIQMARDGFIESVFFYFDNKKNNFNPKNFLKKNKKPLSGRKNATWKLSSHKLNFTLKINLILATVGQYYGEKIFFLLRSCFSRIINFKVFRFFNCWFSLDSLVDNAIEILKSQNFNEINITEIFDGGVMDRCFLRIKNSRLKISVKFFFEIIRNKIFENLIGNQFGKNFLRIFKILAKDLESEEKQISIQSWLEVKIIRKELFKMYKLGLVTFEEKNCSFFQSTTKKSLIWKINFLSLKKRFISEILKSIYNLLLKLENLQLFFLKISFFFKDQPKNLKNYFQHQRVGLTTSILRLDEILLIIYS</sequence>
<proteinExistence type="inferred from homology"/>
<dbReference type="GeneID" id="5739423"/>
<gene>
    <name evidence="2" type="ORF">HAN_1g161</name>
</gene>
<dbReference type="PANTHER" id="PTHR12949:SF0">
    <property type="entry name" value="DNA-DIRECTED RNA POLYMERASE III SUBUNIT RPC3"/>
    <property type="match status" value="1"/>
</dbReference>
<dbReference type="PANTHER" id="PTHR12949">
    <property type="entry name" value="RNA POLYMERASE III DNA DIRECTED -RELATED"/>
    <property type="match status" value="1"/>
</dbReference>
<organism evidence="2 3">
    <name type="scientific">Hemiselmis andersenii</name>
    <name type="common">Cryptophyte alga</name>
    <dbReference type="NCBI Taxonomy" id="464988"/>
    <lineage>
        <taxon>Eukaryota</taxon>
        <taxon>Cryptophyceae</taxon>
        <taxon>Cryptomonadales</taxon>
        <taxon>Hemiselmidaceae</taxon>
        <taxon>Hemiselmis</taxon>
    </lineage>
</organism>
<dbReference type="Proteomes" id="UP000243127">
    <property type="component" value="Nucleomorph 1"/>
</dbReference>
<geneLocation type="nucleomorph" evidence="2"/>
<dbReference type="RefSeq" id="XP_001712322.1">
    <property type="nucleotide sequence ID" value="XM_001712270.1"/>
</dbReference>
<keyword evidence="1" id="KW-0539">Nucleus</keyword>
<evidence type="ECO:0000256" key="1">
    <source>
        <dbReference type="RuleBase" id="RU367076"/>
    </source>
</evidence>
<comment type="subcellular location">
    <subcellularLocation>
        <location evidence="1">Nucleus</location>
    </subcellularLocation>
</comment>
<dbReference type="Gene3D" id="1.10.10.10">
    <property type="entry name" value="Winged helix-like DNA-binding domain superfamily/Winged helix DNA-binding domain"/>
    <property type="match status" value="1"/>
</dbReference>
<comment type="function">
    <text evidence="1">DNA-dependent RNA polymerase catalyzes the transcription of DNA into RNA using the four ribonucleoside triphosphates as substrates. Specific core component of RNA polymerase III which synthesizes small RNAs, such as 5S rRNA and tRNAs.</text>
</comment>
<keyword evidence="2" id="KW-0542">Nucleomorph</keyword>
<reference evidence="2 3" key="1">
    <citation type="journal article" date="2007" name="Proc. Natl. Acad. Sci. U.S.A.">
        <title>Nucleomorph genome of Hemiselmis andersenii reveals complete intron loss and compaction as a driver of protein structure and function.</title>
        <authorList>
            <person name="Lane C.E."/>
            <person name="van den Heuvel K."/>
            <person name="Kozera C."/>
            <person name="Curtis B.A."/>
            <person name="Parsons B.J."/>
            <person name="Bowman S."/>
            <person name="Archibald J.M."/>
        </authorList>
    </citation>
    <scope>NUCLEOTIDE SEQUENCE [LARGE SCALE GENOMIC DNA]</scope>
    <source>
        <strain evidence="2 3">CCMP644</strain>
    </source>
</reference>
<comment type="similarity">
    <text evidence="1">Belongs to the eukaryotic RPC3/POLR3C RNA polymerase subunit family.</text>
</comment>